<evidence type="ECO:0000259" key="1">
    <source>
        <dbReference type="Pfam" id="PF17754"/>
    </source>
</evidence>
<dbReference type="Gene3D" id="1.10.357.10">
    <property type="entry name" value="Tetracycline Repressor, domain 2"/>
    <property type="match status" value="1"/>
</dbReference>
<accession>A0ABQ3XXW5</accession>
<dbReference type="Pfam" id="PF17754">
    <property type="entry name" value="TetR_C_14"/>
    <property type="match status" value="1"/>
</dbReference>
<comment type="caution">
    <text evidence="2">The sequence shown here is derived from an EMBL/GenBank/DDBJ whole genome shotgun (WGS) entry which is preliminary data.</text>
</comment>
<dbReference type="RefSeq" id="WP_203760522.1">
    <property type="nucleotide sequence ID" value="NZ_BAAABO010000025.1"/>
</dbReference>
<keyword evidence="3" id="KW-1185">Reference proteome</keyword>
<organism evidence="2 3">
    <name type="scientific">Paractinoplanes deccanensis</name>
    <dbReference type="NCBI Taxonomy" id="113561"/>
    <lineage>
        <taxon>Bacteria</taxon>
        <taxon>Bacillati</taxon>
        <taxon>Actinomycetota</taxon>
        <taxon>Actinomycetes</taxon>
        <taxon>Micromonosporales</taxon>
        <taxon>Micromonosporaceae</taxon>
        <taxon>Paractinoplanes</taxon>
    </lineage>
</organism>
<sequence>MRAELESRPAGEPTAVALRHAVEVAILDCAGNTERALPVVQLVLRTPSLYARSLGQQAGWREALADVLARRLGRDRASDLFPGLAAGIALTALEDVLRRWAASEGSADPLALTERAFDVIAPALDR</sequence>
<protein>
    <recommendedName>
        <fullName evidence="1">MftR C-terminal domain-containing protein</fullName>
    </recommendedName>
</protein>
<name>A0ABQ3XXW5_9ACTN</name>
<evidence type="ECO:0000313" key="3">
    <source>
        <dbReference type="Proteomes" id="UP000609879"/>
    </source>
</evidence>
<proteinExistence type="predicted"/>
<feature type="domain" description="MftR C-terminal" evidence="1">
    <location>
        <begin position="13"/>
        <end position="124"/>
    </location>
</feature>
<dbReference type="Proteomes" id="UP000609879">
    <property type="component" value="Unassembled WGS sequence"/>
</dbReference>
<gene>
    <name evidence="2" type="ORF">Ade02nite_12220</name>
</gene>
<dbReference type="InterPro" id="IPR041347">
    <property type="entry name" value="MftR_C"/>
</dbReference>
<dbReference type="EMBL" id="BOMI01000017">
    <property type="protein sequence ID" value="GID72581.1"/>
    <property type="molecule type" value="Genomic_DNA"/>
</dbReference>
<evidence type="ECO:0000313" key="2">
    <source>
        <dbReference type="EMBL" id="GID72581.1"/>
    </source>
</evidence>
<reference evidence="2 3" key="1">
    <citation type="submission" date="2021-01" db="EMBL/GenBank/DDBJ databases">
        <title>Whole genome shotgun sequence of Actinoplanes deccanensis NBRC 13994.</title>
        <authorList>
            <person name="Komaki H."/>
            <person name="Tamura T."/>
        </authorList>
    </citation>
    <scope>NUCLEOTIDE SEQUENCE [LARGE SCALE GENOMIC DNA]</scope>
    <source>
        <strain evidence="2 3">NBRC 13994</strain>
    </source>
</reference>